<dbReference type="InterPro" id="IPR027640">
    <property type="entry name" value="Kinesin-like_fam"/>
</dbReference>
<keyword evidence="5 6" id="KW-0505">Motor protein</keyword>
<protein>
    <recommendedName>
        <fullName evidence="7">Kinesin-like protein</fullName>
    </recommendedName>
</protein>
<evidence type="ECO:0000256" key="7">
    <source>
        <dbReference type="RuleBase" id="RU000394"/>
    </source>
</evidence>
<dbReference type="AlphaFoldDB" id="A0A507CFH4"/>
<dbReference type="Gene3D" id="3.40.850.10">
    <property type="entry name" value="Kinesin motor domain"/>
    <property type="match status" value="1"/>
</dbReference>
<organism evidence="11 12">
    <name type="scientific">Synchytrium microbalum</name>
    <dbReference type="NCBI Taxonomy" id="1806994"/>
    <lineage>
        <taxon>Eukaryota</taxon>
        <taxon>Fungi</taxon>
        <taxon>Fungi incertae sedis</taxon>
        <taxon>Chytridiomycota</taxon>
        <taxon>Chytridiomycota incertae sedis</taxon>
        <taxon>Chytridiomycetes</taxon>
        <taxon>Synchytriales</taxon>
        <taxon>Synchytriaceae</taxon>
        <taxon>Synchytrium</taxon>
    </lineage>
</organism>
<evidence type="ECO:0000256" key="4">
    <source>
        <dbReference type="ARBA" id="ARBA00023054"/>
    </source>
</evidence>
<dbReference type="SMART" id="SM00129">
    <property type="entry name" value="KISc"/>
    <property type="match status" value="1"/>
</dbReference>
<dbReference type="Proteomes" id="UP000319731">
    <property type="component" value="Unassembled WGS sequence"/>
</dbReference>
<keyword evidence="2 6" id="KW-0547">Nucleotide-binding</keyword>
<keyword evidence="4 8" id="KW-0175">Coiled coil</keyword>
<keyword evidence="1 7" id="KW-0493">Microtubule</keyword>
<evidence type="ECO:0000259" key="10">
    <source>
        <dbReference type="PROSITE" id="PS50067"/>
    </source>
</evidence>
<feature type="binding site" evidence="6">
    <location>
        <begin position="100"/>
        <end position="107"/>
    </location>
    <ligand>
        <name>ATP</name>
        <dbReference type="ChEBI" id="CHEBI:30616"/>
    </ligand>
</feature>
<keyword evidence="12" id="KW-1185">Reference proteome</keyword>
<dbReference type="PANTHER" id="PTHR47968:SF13">
    <property type="entry name" value="KINESIN-LIKE PROTEIN KIF19 ISOFORM X1"/>
    <property type="match status" value="1"/>
</dbReference>
<evidence type="ECO:0000256" key="3">
    <source>
        <dbReference type="ARBA" id="ARBA00022840"/>
    </source>
</evidence>
<dbReference type="STRING" id="1806994.A0A507CFH4"/>
<dbReference type="InterPro" id="IPR027417">
    <property type="entry name" value="P-loop_NTPase"/>
</dbReference>
<feature type="domain" description="Kinesin motor" evidence="10">
    <location>
        <begin position="8"/>
        <end position="340"/>
    </location>
</feature>
<feature type="region of interest" description="Disordered" evidence="9">
    <location>
        <begin position="574"/>
        <end position="634"/>
    </location>
</feature>
<feature type="compositionally biased region" description="Polar residues" evidence="9">
    <location>
        <begin position="669"/>
        <end position="690"/>
    </location>
</feature>
<evidence type="ECO:0000256" key="9">
    <source>
        <dbReference type="SAM" id="MobiDB-lite"/>
    </source>
</evidence>
<dbReference type="PROSITE" id="PS50067">
    <property type="entry name" value="KINESIN_MOTOR_2"/>
    <property type="match status" value="1"/>
</dbReference>
<evidence type="ECO:0000256" key="5">
    <source>
        <dbReference type="ARBA" id="ARBA00023175"/>
    </source>
</evidence>
<sequence>MEDDGSARVIVAVRIRPLNKKESTEGGPVVARCLDPRTLLVTHLEDEDDVLRKDRPREKLFSFDHVFSEYDGTMDVFDKTTRYLVDAVTKGYNATVFAYGATGAGKTHTMLGTELSPGLMPLTLVHLFQSIRSQRECYQISLSYLEIYNENIRDLLSNRQEYLELRDDGGKKGPVVSGITTVAASSAEEILSFLRKGNQKRTQEATGANETSSRSHAVLQVFVSFRKRPNDDERLSKLSLIDLAGSERAARTNNRGQRLIEGANINRSLLALANCIVALAENGFPSSKYINFRDSKLTRLLKDSLGGNCRTAMIANVSPSFLSIEETMNTIKYASRARAIKTTSTLQGAIPQTVANRSANEMTSLKTEIAQLRARLSVASQQQPPLPPQQQSYLPKALPASYGRQPIINEEVHSKINARIALTTPDSDVLSDGRRKIELLFAERVQTTTKISELEQQQDVDSGVKSQGAKKLTDIDREIGTILQQSLSKCVDRKSKMYLELLVRSNYLECENSDLRLFHKLAMPTIISMQVQLNNTVENDSVPSLPPIVIESNKAITRLKSIAARMSPQSGMILQSEQNDRPATAPRPSSSNSLQQQRPQSAQKRAILTTLNSTGISGYTPPSQLPNISRPSSAAPLSDREVLLRSAQLSMQSLVDIPSMKKVLKASPGTPTRARTPNTPVKTRSTKTLASKSRSDMSSQGSQSRLKK</sequence>
<dbReference type="PROSITE" id="PS00411">
    <property type="entry name" value="KINESIN_MOTOR_1"/>
    <property type="match status" value="1"/>
</dbReference>
<dbReference type="GO" id="GO:0003777">
    <property type="term" value="F:microtubule motor activity"/>
    <property type="evidence" value="ECO:0007669"/>
    <property type="project" value="InterPro"/>
</dbReference>
<comment type="similarity">
    <text evidence="6 7">Belongs to the TRAFAC class myosin-kinesin ATPase superfamily. Kinesin family.</text>
</comment>
<proteinExistence type="inferred from homology"/>
<evidence type="ECO:0000256" key="6">
    <source>
        <dbReference type="PROSITE-ProRule" id="PRU00283"/>
    </source>
</evidence>
<dbReference type="GO" id="GO:0005524">
    <property type="term" value="F:ATP binding"/>
    <property type="evidence" value="ECO:0007669"/>
    <property type="project" value="UniProtKB-UniRule"/>
</dbReference>
<evidence type="ECO:0000256" key="2">
    <source>
        <dbReference type="ARBA" id="ARBA00022741"/>
    </source>
</evidence>
<dbReference type="GO" id="GO:0007018">
    <property type="term" value="P:microtubule-based movement"/>
    <property type="evidence" value="ECO:0007669"/>
    <property type="project" value="InterPro"/>
</dbReference>
<dbReference type="GeneID" id="42002741"/>
<evidence type="ECO:0000313" key="12">
    <source>
        <dbReference type="Proteomes" id="UP000319731"/>
    </source>
</evidence>
<dbReference type="EMBL" id="QEAO01000005">
    <property type="protein sequence ID" value="TPX36335.1"/>
    <property type="molecule type" value="Genomic_DNA"/>
</dbReference>
<feature type="compositionally biased region" description="Polar residues" evidence="9">
    <location>
        <begin position="587"/>
        <end position="632"/>
    </location>
</feature>
<dbReference type="GO" id="GO:0008017">
    <property type="term" value="F:microtubule binding"/>
    <property type="evidence" value="ECO:0007669"/>
    <property type="project" value="InterPro"/>
</dbReference>
<dbReference type="PRINTS" id="PR00380">
    <property type="entry name" value="KINESINHEAVY"/>
</dbReference>
<evidence type="ECO:0000256" key="1">
    <source>
        <dbReference type="ARBA" id="ARBA00022701"/>
    </source>
</evidence>
<evidence type="ECO:0000313" key="11">
    <source>
        <dbReference type="EMBL" id="TPX36335.1"/>
    </source>
</evidence>
<keyword evidence="3 6" id="KW-0067">ATP-binding</keyword>
<comment type="caution">
    <text evidence="11">The sequence shown here is derived from an EMBL/GenBank/DDBJ whole genome shotgun (WGS) entry which is preliminary data.</text>
</comment>
<gene>
    <name evidence="11" type="ORF">SmJEL517_g01516</name>
</gene>
<evidence type="ECO:0000256" key="8">
    <source>
        <dbReference type="SAM" id="Coils"/>
    </source>
</evidence>
<feature type="compositionally biased region" description="Low complexity" evidence="9">
    <location>
        <begin position="696"/>
        <end position="708"/>
    </location>
</feature>
<feature type="coiled-coil region" evidence="8">
    <location>
        <begin position="355"/>
        <end position="382"/>
    </location>
</feature>
<dbReference type="InterPro" id="IPR001752">
    <property type="entry name" value="Kinesin_motor_dom"/>
</dbReference>
<dbReference type="GO" id="GO:0005874">
    <property type="term" value="C:microtubule"/>
    <property type="evidence" value="ECO:0007669"/>
    <property type="project" value="UniProtKB-KW"/>
</dbReference>
<feature type="region of interest" description="Disordered" evidence="9">
    <location>
        <begin position="662"/>
        <end position="708"/>
    </location>
</feature>
<dbReference type="InterPro" id="IPR036961">
    <property type="entry name" value="Kinesin_motor_dom_sf"/>
</dbReference>
<accession>A0A507CFH4</accession>
<name>A0A507CFH4_9FUNG</name>
<dbReference type="SUPFAM" id="SSF52540">
    <property type="entry name" value="P-loop containing nucleoside triphosphate hydrolases"/>
    <property type="match status" value="1"/>
</dbReference>
<dbReference type="FunFam" id="3.40.850.10:FF:000056">
    <property type="entry name" value="Kinesin-like protein"/>
    <property type="match status" value="1"/>
</dbReference>
<dbReference type="OrthoDB" id="3176171at2759"/>
<dbReference type="PANTHER" id="PTHR47968">
    <property type="entry name" value="CENTROMERE PROTEIN E"/>
    <property type="match status" value="1"/>
</dbReference>
<dbReference type="InterPro" id="IPR019821">
    <property type="entry name" value="Kinesin_motor_CS"/>
</dbReference>
<dbReference type="Pfam" id="PF00225">
    <property type="entry name" value="Kinesin"/>
    <property type="match status" value="1"/>
</dbReference>
<reference evidence="11 12" key="1">
    <citation type="journal article" date="2019" name="Sci. Rep.">
        <title>Comparative genomics of chytrid fungi reveal insights into the obligate biotrophic and pathogenic lifestyle of Synchytrium endobioticum.</title>
        <authorList>
            <person name="van de Vossenberg B.T.L.H."/>
            <person name="Warris S."/>
            <person name="Nguyen H.D.T."/>
            <person name="van Gent-Pelzer M.P.E."/>
            <person name="Joly D.L."/>
            <person name="van de Geest H.C."/>
            <person name="Bonants P.J.M."/>
            <person name="Smith D.S."/>
            <person name="Levesque C.A."/>
            <person name="van der Lee T.A.J."/>
        </authorList>
    </citation>
    <scope>NUCLEOTIDE SEQUENCE [LARGE SCALE GENOMIC DNA]</scope>
    <source>
        <strain evidence="11 12">JEL517</strain>
    </source>
</reference>
<dbReference type="RefSeq" id="XP_031026648.1">
    <property type="nucleotide sequence ID" value="XM_031167444.1"/>
</dbReference>